<reference evidence="3 4" key="1">
    <citation type="journal article" date="2010" name="Nature">
        <title>Perigord black truffle genome uncovers evolutionary origins and mechanisms of symbiosis.</title>
        <authorList>
            <person name="Martin F."/>
            <person name="Kohler A."/>
            <person name="Murat C."/>
            <person name="Balestrini R."/>
            <person name="Coutinho P.M."/>
            <person name="Jaillon O."/>
            <person name="Montanini B."/>
            <person name="Morin E."/>
            <person name="Noel B."/>
            <person name="Percudani R."/>
            <person name="Porcel B."/>
            <person name="Rubini A."/>
            <person name="Amicucci A."/>
            <person name="Amselem J."/>
            <person name="Anthouard V."/>
            <person name="Arcioni S."/>
            <person name="Artiguenave F."/>
            <person name="Aury J.M."/>
            <person name="Ballario P."/>
            <person name="Bolchi A."/>
            <person name="Brenna A."/>
            <person name="Brun A."/>
            <person name="Buee M."/>
            <person name="Cantarel B."/>
            <person name="Chevalier G."/>
            <person name="Couloux A."/>
            <person name="Da Silva C."/>
            <person name="Denoeud F."/>
            <person name="Duplessis S."/>
            <person name="Ghignone S."/>
            <person name="Hilselberger B."/>
            <person name="Iotti M."/>
            <person name="Marcais B."/>
            <person name="Mello A."/>
            <person name="Miranda M."/>
            <person name="Pacioni G."/>
            <person name="Quesneville H."/>
            <person name="Riccioni C."/>
            <person name="Ruotolo R."/>
            <person name="Splivallo R."/>
            <person name="Stocchi V."/>
            <person name="Tisserant E."/>
            <person name="Viscomi A.R."/>
            <person name="Zambonelli A."/>
            <person name="Zampieri E."/>
            <person name="Henrissat B."/>
            <person name="Lebrun M.H."/>
            <person name="Paolocci F."/>
            <person name="Bonfante P."/>
            <person name="Ottonello S."/>
            <person name="Wincker P."/>
        </authorList>
    </citation>
    <scope>NUCLEOTIDE SEQUENCE [LARGE SCALE GENOMIC DNA]</scope>
    <source>
        <strain evidence="3 4">Mel28</strain>
    </source>
</reference>
<dbReference type="InParanoid" id="D5GCY3"/>
<dbReference type="GeneID" id="9183838"/>
<dbReference type="Proteomes" id="UP000006911">
    <property type="component" value="Unassembled WGS sequence"/>
</dbReference>
<dbReference type="KEGG" id="tml:GSTUM_00000867001"/>
<dbReference type="OMA" id="WHYETES"/>
<dbReference type="RefSeq" id="XP_002838185.1">
    <property type="nucleotide sequence ID" value="XM_002838139.1"/>
</dbReference>
<evidence type="ECO:0000256" key="1">
    <source>
        <dbReference type="SAM" id="Coils"/>
    </source>
</evidence>
<evidence type="ECO:0000313" key="3">
    <source>
        <dbReference type="EMBL" id="CAZ82376.1"/>
    </source>
</evidence>
<keyword evidence="4" id="KW-1185">Reference proteome</keyword>
<organism evidence="3 4">
    <name type="scientific">Tuber melanosporum (strain Mel28)</name>
    <name type="common">Perigord black truffle</name>
    <dbReference type="NCBI Taxonomy" id="656061"/>
    <lineage>
        <taxon>Eukaryota</taxon>
        <taxon>Fungi</taxon>
        <taxon>Dikarya</taxon>
        <taxon>Ascomycota</taxon>
        <taxon>Pezizomycotina</taxon>
        <taxon>Pezizomycetes</taxon>
        <taxon>Pezizales</taxon>
        <taxon>Tuberaceae</taxon>
        <taxon>Tuber</taxon>
    </lineage>
</organism>
<sequence>MNQGPPETSHKQRWGLSAYQGYFSGTHKYNGQPELTSKPAEEKAFKGVIKRNVMLEAELVKLEKQKEKVDEANERLQRDNEALKTQATVLKDGIAQLKGELEESERIREAQMKELRQLQAQDYERAKGATGEPHEAISSQFREIFAQCSHWARDYFNIKMVDFDISKFPEFKRELEEVSWSNSDWGSKVLFKASHLVQAVLGNMICDQIFSSPFSGTPRGFFQQFQNMYEIKYSIDRAEAQRWRASSLQTLYSSKRWPLSSKESHSLRTCKQRHAKDIYWDIDEVLRPIITAHYPNLSDQEADVQKERLFSIVEDAKALGEKMGKQSSELRMLSKSWFSKNDRLFILDDVRMESRLGNDEYDPRDDLRVDLILSPGFLKYGNDNAENLDDWNVWTPAIVEIDVPLPPLPSRLPAPPAKTRPAFTTGYPELPRDGHKQEAASPSTTTEQEHCKDGEYEDVPVDAPMDPGPYDCLGWH</sequence>
<evidence type="ECO:0000313" key="4">
    <source>
        <dbReference type="Proteomes" id="UP000006911"/>
    </source>
</evidence>
<keyword evidence="1" id="KW-0175">Coiled coil</keyword>
<gene>
    <name evidence="3" type="ORF">GSTUM_00000867001</name>
</gene>
<dbReference type="eggNOG" id="ENOG502S6BE">
    <property type="taxonomic scope" value="Eukaryota"/>
</dbReference>
<dbReference type="AlphaFoldDB" id="D5GCY3"/>
<dbReference type="HOGENOM" id="CLU_573892_0_0_1"/>
<feature type="region of interest" description="Disordered" evidence="2">
    <location>
        <begin position="409"/>
        <end position="476"/>
    </location>
</feature>
<protein>
    <submittedName>
        <fullName evidence="3">(Perigord truffle) hypothetical protein</fullName>
    </submittedName>
</protein>
<name>D5GCY3_TUBMM</name>
<dbReference type="EMBL" id="FN430129">
    <property type="protein sequence ID" value="CAZ82376.1"/>
    <property type="molecule type" value="Genomic_DNA"/>
</dbReference>
<feature type="compositionally biased region" description="Pro residues" evidence="2">
    <location>
        <begin position="409"/>
        <end position="418"/>
    </location>
</feature>
<accession>D5GCY3</accession>
<proteinExistence type="predicted"/>
<feature type="coiled-coil region" evidence="1">
    <location>
        <begin position="52"/>
        <end position="121"/>
    </location>
</feature>
<evidence type="ECO:0000256" key="2">
    <source>
        <dbReference type="SAM" id="MobiDB-lite"/>
    </source>
</evidence>